<proteinExistence type="predicted"/>
<feature type="compositionally biased region" description="Low complexity" evidence="1">
    <location>
        <begin position="120"/>
        <end position="137"/>
    </location>
</feature>
<dbReference type="EnsemblMetazoa" id="CJA36685.1">
    <property type="protein sequence ID" value="CJA36685.1"/>
    <property type="gene ID" value="WBGene00212532"/>
</dbReference>
<protein>
    <submittedName>
        <fullName evidence="2">Uncharacterized protein</fullName>
    </submittedName>
</protein>
<evidence type="ECO:0000256" key="1">
    <source>
        <dbReference type="SAM" id="MobiDB-lite"/>
    </source>
</evidence>
<feature type="compositionally biased region" description="Basic and acidic residues" evidence="1">
    <location>
        <begin position="144"/>
        <end position="153"/>
    </location>
</feature>
<sequence length="183" mass="21113">MWRSMSLAPALHIFRIGSLKRTKMLSENQEIDFEHLIQCGRNQTNPFDGSSKFSGSHNEIRRAPTSTHRPFTSTRDPYVRRLTFYDASRTLLEEKEHKKENKDPTNKQFTITRTFKKMSTRPMSSTTTIRPTTRSSSNLNSKTVKFDSKRASREPTTNKWGTNVRATTIQPGPTEWSTTQVAR</sequence>
<organism evidence="2 3">
    <name type="scientific">Caenorhabditis japonica</name>
    <dbReference type="NCBI Taxonomy" id="281687"/>
    <lineage>
        <taxon>Eukaryota</taxon>
        <taxon>Metazoa</taxon>
        <taxon>Ecdysozoa</taxon>
        <taxon>Nematoda</taxon>
        <taxon>Chromadorea</taxon>
        <taxon>Rhabditida</taxon>
        <taxon>Rhabditina</taxon>
        <taxon>Rhabditomorpha</taxon>
        <taxon>Rhabditoidea</taxon>
        <taxon>Rhabditidae</taxon>
        <taxon>Peloderinae</taxon>
        <taxon>Caenorhabditis</taxon>
    </lineage>
</organism>
<feature type="region of interest" description="Disordered" evidence="1">
    <location>
        <begin position="118"/>
        <end position="183"/>
    </location>
</feature>
<dbReference type="AlphaFoldDB" id="A0A8R1EH14"/>
<reference evidence="2" key="2">
    <citation type="submission" date="2022-06" db="UniProtKB">
        <authorList>
            <consortium name="EnsemblMetazoa"/>
        </authorList>
    </citation>
    <scope>IDENTIFICATION</scope>
    <source>
        <strain evidence="2">DF5081</strain>
    </source>
</reference>
<feature type="compositionally biased region" description="Polar residues" evidence="1">
    <location>
        <begin position="64"/>
        <end position="73"/>
    </location>
</feature>
<name>A0A8R1EH14_CAEJA</name>
<dbReference type="Proteomes" id="UP000005237">
    <property type="component" value="Unassembled WGS sequence"/>
</dbReference>
<feature type="region of interest" description="Disordered" evidence="1">
    <location>
        <begin position="51"/>
        <end position="73"/>
    </location>
</feature>
<evidence type="ECO:0000313" key="3">
    <source>
        <dbReference type="Proteomes" id="UP000005237"/>
    </source>
</evidence>
<reference evidence="3" key="1">
    <citation type="submission" date="2010-08" db="EMBL/GenBank/DDBJ databases">
        <authorList>
            <consortium name="Caenorhabditis japonica Sequencing Consortium"/>
            <person name="Wilson R.K."/>
        </authorList>
    </citation>
    <scope>NUCLEOTIDE SEQUENCE [LARGE SCALE GENOMIC DNA]</scope>
    <source>
        <strain evidence="3">DF5081</strain>
    </source>
</reference>
<evidence type="ECO:0000313" key="2">
    <source>
        <dbReference type="EnsemblMetazoa" id="CJA36685.1"/>
    </source>
</evidence>
<keyword evidence="3" id="KW-1185">Reference proteome</keyword>
<accession>A0A8R1EH14</accession>
<feature type="compositionally biased region" description="Polar residues" evidence="1">
    <location>
        <begin position="154"/>
        <end position="183"/>
    </location>
</feature>